<dbReference type="Pfam" id="PF09678">
    <property type="entry name" value="Caa3_CtaG"/>
    <property type="match status" value="1"/>
</dbReference>
<feature type="transmembrane region" description="Helical" evidence="7">
    <location>
        <begin position="12"/>
        <end position="35"/>
    </location>
</feature>
<accession>A0A6I1FQG5</accession>
<evidence type="ECO:0000256" key="1">
    <source>
        <dbReference type="ARBA" id="ARBA00004651"/>
    </source>
</evidence>
<dbReference type="RefSeq" id="WP_152149479.1">
    <property type="nucleotide sequence ID" value="NZ_WEIO01000001.1"/>
</dbReference>
<name>A0A6I1FQG5_9BACI</name>
<keyword evidence="3 7" id="KW-0812">Transmembrane</keyword>
<dbReference type="GO" id="GO:0005886">
    <property type="term" value="C:plasma membrane"/>
    <property type="evidence" value="ECO:0007669"/>
    <property type="project" value="UniProtKB-SubCell"/>
</dbReference>
<evidence type="ECO:0000256" key="6">
    <source>
        <dbReference type="SAM" id="MobiDB-lite"/>
    </source>
</evidence>
<comment type="caution">
    <text evidence="8">The sequence shown here is derived from an EMBL/GenBank/DDBJ whole genome shotgun (WGS) entry which is preliminary data.</text>
</comment>
<feature type="transmembrane region" description="Helical" evidence="7">
    <location>
        <begin position="230"/>
        <end position="251"/>
    </location>
</feature>
<keyword evidence="2" id="KW-1003">Cell membrane</keyword>
<feature type="transmembrane region" description="Helical" evidence="7">
    <location>
        <begin position="115"/>
        <end position="135"/>
    </location>
</feature>
<evidence type="ECO:0000256" key="4">
    <source>
        <dbReference type="ARBA" id="ARBA00022989"/>
    </source>
</evidence>
<evidence type="ECO:0000313" key="8">
    <source>
        <dbReference type="EMBL" id="KAB7708952.1"/>
    </source>
</evidence>
<keyword evidence="9" id="KW-1185">Reference proteome</keyword>
<organism evidence="8 9">
    <name type="scientific">Bacillus aerolatus</name>
    <dbReference type="NCBI Taxonomy" id="2653354"/>
    <lineage>
        <taxon>Bacteria</taxon>
        <taxon>Bacillati</taxon>
        <taxon>Bacillota</taxon>
        <taxon>Bacilli</taxon>
        <taxon>Bacillales</taxon>
        <taxon>Bacillaceae</taxon>
        <taxon>Bacillus</taxon>
    </lineage>
</organism>
<evidence type="ECO:0008006" key="10">
    <source>
        <dbReference type="Google" id="ProtNLM"/>
    </source>
</evidence>
<feature type="transmembrane region" description="Helical" evidence="7">
    <location>
        <begin position="183"/>
        <end position="210"/>
    </location>
</feature>
<evidence type="ECO:0000256" key="5">
    <source>
        <dbReference type="ARBA" id="ARBA00023136"/>
    </source>
</evidence>
<evidence type="ECO:0000256" key="3">
    <source>
        <dbReference type="ARBA" id="ARBA00022692"/>
    </source>
</evidence>
<keyword evidence="5 7" id="KW-0472">Membrane</keyword>
<gene>
    <name evidence="8" type="ORF">F9802_02095</name>
</gene>
<protein>
    <recommendedName>
        <fullName evidence="10">Cytochrome c oxidase assembly factor CtaG</fullName>
    </recommendedName>
</protein>
<dbReference type="EMBL" id="WEIO01000001">
    <property type="protein sequence ID" value="KAB7708952.1"/>
    <property type="molecule type" value="Genomic_DNA"/>
</dbReference>
<feature type="region of interest" description="Disordered" evidence="6">
    <location>
        <begin position="260"/>
        <end position="279"/>
    </location>
</feature>
<proteinExistence type="predicted"/>
<dbReference type="InterPro" id="IPR019108">
    <property type="entry name" value="Caa3_assmbl_CtaG-rel"/>
</dbReference>
<evidence type="ECO:0000313" key="9">
    <source>
        <dbReference type="Proteomes" id="UP000429595"/>
    </source>
</evidence>
<sequence>MVGNVVSDFNWFQLWGVGYLIFLLLLSFLYAKLVSSGRYTVKRIQKFYFNLGLVLFYLFVGSPLAVIAAERLFSAHVLELMIMLFVVPPLLILGLPKEFLRSFFWSYRMRFALKLFTHPWMTALLFNIALSVYLIPSIFNSLQQHTFLLAMSQTALLAIAFLMWWTIISPLPEINRLSESVRVVYVFVASVLLMPIGIFLLVAGSPFYVLYAEGGQQLLPHLTALQDQQLAGGMLKAIQLGSYGTALFLLISKWAKKEEEPDDDFPFYPGQAMDYPTKR</sequence>
<dbReference type="AlphaFoldDB" id="A0A6I1FQG5"/>
<reference evidence="8 9" key="1">
    <citation type="submission" date="2019-10" db="EMBL/GenBank/DDBJ databases">
        <title>Bacillus aerolatum sp. nov., isolated from bioaerosol of sport playgrounds.</title>
        <authorList>
            <person name="Chen P."/>
            <person name="Zhang G."/>
        </authorList>
    </citation>
    <scope>NUCLEOTIDE SEQUENCE [LARGE SCALE GENOMIC DNA]</scope>
    <source>
        <strain evidence="8 9">CX253</strain>
    </source>
</reference>
<feature type="transmembrane region" description="Helical" evidence="7">
    <location>
        <begin position="147"/>
        <end position="171"/>
    </location>
</feature>
<feature type="transmembrane region" description="Helical" evidence="7">
    <location>
        <begin position="75"/>
        <end position="95"/>
    </location>
</feature>
<dbReference type="Proteomes" id="UP000429595">
    <property type="component" value="Unassembled WGS sequence"/>
</dbReference>
<keyword evidence="4 7" id="KW-1133">Transmembrane helix</keyword>
<feature type="transmembrane region" description="Helical" evidence="7">
    <location>
        <begin position="47"/>
        <end position="69"/>
    </location>
</feature>
<evidence type="ECO:0000256" key="2">
    <source>
        <dbReference type="ARBA" id="ARBA00022475"/>
    </source>
</evidence>
<evidence type="ECO:0000256" key="7">
    <source>
        <dbReference type="SAM" id="Phobius"/>
    </source>
</evidence>
<comment type="subcellular location">
    <subcellularLocation>
        <location evidence="1">Cell membrane</location>
        <topology evidence="1">Multi-pass membrane protein</topology>
    </subcellularLocation>
</comment>